<protein>
    <recommendedName>
        <fullName evidence="3">F-box domain-containing protein</fullName>
    </recommendedName>
</protein>
<evidence type="ECO:0000313" key="2">
    <source>
        <dbReference type="Proteomes" id="UP000324897"/>
    </source>
</evidence>
<dbReference type="Gramene" id="TVU38590">
    <property type="protein sequence ID" value="TVU38590"/>
    <property type="gene ID" value="EJB05_11971"/>
</dbReference>
<dbReference type="InterPro" id="IPR036047">
    <property type="entry name" value="F-box-like_dom_sf"/>
</dbReference>
<name>A0A5J9VU31_9POAL</name>
<organism evidence="1 2">
    <name type="scientific">Eragrostis curvula</name>
    <name type="common">weeping love grass</name>
    <dbReference type="NCBI Taxonomy" id="38414"/>
    <lineage>
        <taxon>Eukaryota</taxon>
        <taxon>Viridiplantae</taxon>
        <taxon>Streptophyta</taxon>
        <taxon>Embryophyta</taxon>
        <taxon>Tracheophyta</taxon>
        <taxon>Spermatophyta</taxon>
        <taxon>Magnoliopsida</taxon>
        <taxon>Liliopsida</taxon>
        <taxon>Poales</taxon>
        <taxon>Poaceae</taxon>
        <taxon>PACMAD clade</taxon>
        <taxon>Chloridoideae</taxon>
        <taxon>Eragrostideae</taxon>
        <taxon>Eragrostidinae</taxon>
        <taxon>Eragrostis</taxon>
    </lineage>
</organism>
<sequence>MASPIRTTLRRTESAEFPRQPATLSDDLLEEIFLRTGSPVDLARASTTSANFRRLIADPSFLRRYRSLHPPLLLGFIWAGYGSFAGANFNLAEAPLPSASPVRALERAADFSFNDYLPRRRNGWDPCDVRVLLEHIQDVDVYFPDLAVCDALSRKYLLMPPIPDNQLHSVHGQDENSLPIEFSAYWEVRLQQSLNNSLPIYLSPSFFSSPLLETFHRATPVQHIQTMATSSASIRQRSVIGWSSRRRLRVRVAARAALAASRHNDVERRDGSSANLLRRGRPWRVTKKTRVHDAAPEGWTDEAVVYAHR</sequence>
<accession>A0A5J9VU31</accession>
<dbReference type="SUPFAM" id="SSF81383">
    <property type="entry name" value="F-box domain"/>
    <property type="match status" value="1"/>
</dbReference>
<dbReference type="PANTHER" id="PTHR31264:SF3">
    <property type="entry name" value="OS07G0554100 PROTEIN"/>
    <property type="match status" value="1"/>
</dbReference>
<reference evidence="1 2" key="1">
    <citation type="journal article" date="2019" name="Sci. Rep.">
        <title>A high-quality genome of Eragrostis curvula grass provides insights into Poaceae evolution and supports new strategies to enhance forage quality.</title>
        <authorList>
            <person name="Carballo J."/>
            <person name="Santos B.A.C.M."/>
            <person name="Zappacosta D."/>
            <person name="Garbus I."/>
            <person name="Selva J.P."/>
            <person name="Gallo C.A."/>
            <person name="Diaz A."/>
            <person name="Albertini E."/>
            <person name="Caccamo M."/>
            <person name="Echenique V."/>
        </authorList>
    </citation>
    <scope>NUCLEOTIDE SEQUENCE [LARGE SCALE GENOMIC DNA]</scope>
    <source>
        <strain evidence="2">cv. Victoria</strain>
        <tissue evidence="1">Leaf</tissue>
    </source>
</reference>
<comment type="caution">
    <text evidence="1">The sequence shown here is derived from an EMBL/GenBank/DDBJ whole genome shotgun (WGS) entry which is preliminary data.</text>
</comment>
<evidence type="ECO:0008006" key="3">
    <source>
        <dbReference type="Google" id="ProtNLM"/>
    </source>
</evidence>
<gene>
    <name evidence="1" type="ORF">EJB05_11971</name>
</gene>
<dbReference type="AlphaFoldDB" id="A0A5J9VU31"/>
<feature type="non-terminal residue" evidence="1">
    <location>
        <position position="1"/>
    </location>
</feature>
<dbReference type="PANTHER" id="PTHR31264">
    <property type="entry name" value="OS07G0554500 PROTEIN-RELATED"/>
    <property type="match status" value="1"/>
</dbReference>
<dbReference type="Proteomes" id="UP000324897">
    <property type="component" value="Chromosome 4"/>
</dbReference>
<evidence type="ECO:0000313" key="1">
    <source>
        <dbReference type="EMBL" id="TVU38590.1"/>
    </source>
</evidence>
<keyword evidence="2" id="KW-1185">Reference proteome</keyword>
<proteinExistence type="predicted"/>
<dbReference type="EMBL" id="RWGY01000007">
    <property type="protein sequence ID" value="TVU38590.1"/>
    <property type="molecule type" value="Genomic_DNA"/>
</dbReference>
<dbReference type="OrthoDB" id="10565209at2759"/>